<dbReference type="OrthoDB" id="9761426at2"/>
<dbReference type="Proteomes" id="UP000187074">
    <property type="component" value="Unassembled WGS sequence"/>
</dbReference>
<protein>
    <submittedName>
        <fullName evidence="2">DUF4832 domain-containing protein</fullName>
    </submittedName>
</protein>
<reference evidence="2 3" key="1">
    <citation type="submission" date="2016-11" db="EMBL/GenBank/DDBJ databases">
        <title>Paenibacillus species isolates.</title>
        <authorList>
            <person name="Beno S.M."/>
        </authorList>
    </citation>
    <scope>NUCLEOTIDE SEQUENCE [LARGE SCALE GENOMIC DNA]</scope>
    <source>
        <strain evidence="2 3">FSL F4-0100</strain>
    </source>
</reference>
<dbReference type="Gene3D" id="3.20.20.80">
    <property type="entry name" value="Glycosidases"/>
    <property type="match status" value="1"/>
</dbReference>
<feature type="domain" description="DUF4832" evidence="1">
    <location>
        <begin position="287"/>
        <end position="416"/>
    </location>
</feature>
<dbReference type="SUPFAM" id="SSF51445">
    <property type="entry name" value="(Trans)glycosidases"/>
    <property type="match status" value="1"/>
</dbReference>
<comment type="caution">
    <text evidence="2">The sequence shown here is derived from an EMBL/GenBank/DDBJ whole genome shotgun (WGS) entry which is preliminary data.</text>
</comment>
<dbReference type="RefSeq" id="WP_076324243.1">
    <property type="nucleotide sequence ID" value="NZ_MRTF01000007.1"/>
</dbReference>
<evidence type="ECO:0000313" key="3">
    <source>
        <dbReference type="Proteomes" id="UP000187074"/>
    </source>
</evidence>
<dbReference type="Pfam" id="PF16116">
    <property type="entry name" value="DUF4832"/>
    <property type="match status" value="1"/>
</dbReference>
<dbReference type="InterPro" id="IPR032267">
    <property type="entry name" value="DUF4832"/>
</dbReference>
<proteinExistence type="predicted"/>
<gene>
    <name evidence="2" type="ORF">BK123_20540</name>
</gene>
<dbReference type="STRING" id="1401.BK123_20540"/>
<sequence length="454" mass="52222">MNKAVTVYPKILEDILNNPGIGFIAAPGLMGDPDRICNNRGEEQKKYKFTEDSRTYNHPDSKVYFCSVRWRDLEVRQGEYRWEVLEERLDYAKSLGCTAVVRCSPYALSEEDDIPAWYRAEHPEEPDFPFWRVDPETTPYVLYWSDFIKAFAARFDGHPVISSIDLTIVGAWGEGGGTEFLKPEAIKRITDAYLDGFKITPLQALLHDPLSISIMKERKAKVGFRVDCLGDMGGFHGKQWSHMTDFYPQNIQNFNMGDAWEKAPILFEACWHMNDWYLQGWDMDYIIQETLKWHISSFNNKGTVVPEPWKEKVKAWLNKMGYRFELRKFTYDSMVNAGGRLTISALWANVGVAPIYNPYPLVVRLTGHDQTYTLRSREDIREWLPDEDIVWEECFGLPGNMSEGEYHLEIGIETGVKEIGNIQLAIEGNKDGYYPVGKLTVERGRKGSGESVEV</sequence>
<organism evidence="2 3">
    <name type="scientific">Paenibacillus lautus</name>
    <name type="common">Bacillus lautus</name>
    <dbReference type="NCBI Taxonomy" id="1401"/>
    <lineage>
        <taxon>Bacteria</taxon>
        <taxon>Bacillati</taxon>
        <taxon>Bacillota</taxon>
        <taxon>Bacilli</taxon>
        <taxon>Bacillales</taxon>
        <taxon>Paenibacillaceae</taxon>
        <taxon>Paenibacillus</taxon>
    </lineage>
</organism>
<dbReference type="AlphaFoldDB" id="A0A1R1AXZ4"/>
<dbReference type="EMBL" id="MRTF01000007">
    <property type="protein sequence ID" value="OME90751.1"/>
    <property type="molecule type" value="Genomic_DNA"/>
</dbReference>
<dbReference type="InterPro" id="IPR017853">
    <property type="entry name" value="GH"/>
</dbReference>
<accession>A0A1R1AXZ4</accession>
<evidence type="ECO:0000313" key="2">
    <source>
        <dbReference type="EMBL" id="OME90751.1"/>
    </source>
</evidence>
<evidence type="ECO:0000259" key="1">
    <source>
        <dbReference type="Pfam" id="PF16116"/>
    </source>
</evidence>
<name>A0A1R1AXZ4_PAELA</name>